<evidence type="ECO:0000256" key="3">
    <source>
        <dbReference type="SAM" id="MobiDB-lite"/>
    </source>
</evidence>
<dbReference type="GO" id="GO:0000226">
    <property type="term" value="P:microtubule cytoskeleton organization"/>
    <property type="evidence" value="ECO:0007669"/>
    <property type="project" value="TreeGrafter"/>
</dbReference>
<dbReference type="SUPFAM" id="SSF48371">
    <property type="entry name" value="ARM repeat"/>
    <property type="match status" value="1"/>
</dbReference>
<dbReference type="AlphaFoldDB" id="C1E0C5"/>
<evidence type="ECO:0000259" key="4">
    <source>
        <dbReference type="SMART" id="SM01349"/>
    </source>
</evidence>
<keyword evidence="6" id="KW-1185">Reference proteome</keyword>
<feature type="domain" description="TOG" evidence="4">
    <location>
        <begin position="174"/>
        <end position="398"/>
    </location>
</feature>
<dbReference type="InterPro" id="IPR011989">
    <property type="entry name" value="ARM-like"/>
</dbReference>
<feature type="repeat" description="HEAT" evidence="2">
    <location>
        <begin position="345"/>
        <end position="384"/>
    </location>
</feature>
<dbReference type="OMA" id="FFTNTEY"/>
<dbReference type="RefSeq" id="XP_002499535.1">
    <property type="nucleotide sequence ID" value="XM_002499489.1"/>
</dbReference>
<feature type="compositionally biased region" description="Gly residues" evidence="3">
    <location>
        <begin position="161"/>
        <end position="179"/>
    </location>
</feature>
<dbReference type="Pfam" id="PF21040">
    <property type="entry name" value="CEP104-like_TOG"/>
    <property type="match status" value="1"/>
</dbReference>
<dbReference type="GO" id="GO:1902903">
    <property type="term" value="P:regulation of supramolecular fiber organization"/>
    <property type="evidence" value="ECO:0007669"/>
    <property type="project" value="UniProtKB-ARBA"/>
</dbReference>
<dbReference type="GO" id="GO:0008017">
    <property type="term" value="F:microtubule binding"/>
    <property type="evidence" value="ECO:0007669"/>
    <property type="project" value="TreeGrafter"/>
</dbReference>
<dbReference type="GeneID" id="8241214"/>
<protein>
    <recommendedName>
        <fullName evidence="4">TOG domain-containing protein</fullName>
    </recommendedName>
</protein>
<name>C1E0C5_MICCC</name>
<dbReference type="PROSITE" id="PS50077">
    <property type="entry name" value="HEAT_REPEAT"/>
    <property type="match status" value="1"/>
</dbReference>
<evidence type="ECO:0000313" key="5">
    <source>
        <dbReference type="EMBL" id="ACO60793.1"/>
    </source>
</evidence>
<sequence>MCHLHRMLDSADFDRLLKGLQNEMKAKKVRSVVEKGPPPLPTSSGGTSRNGFGTFTPRGRSLNATPDRTRPNSRSERVDGDLLSQHKFGRRAGGAAAGANQRKDTHALDSGRVSPAPLPLAEPVARKPIARGGGGGGDDGSAKMMDALRARASIKSSPQRGPGGSRNGSPPGGDGGNGGKLLEALAPAFVKLKSKDWTERLDGLRKLEAVAKRANSASFTERATTQMFDVMTPTIGDSNSKVSSQALETLTDILPSIRDGMAPALKTLVPKLAAGIGSTNEKVRGAAEEACESLVDSVSPELLAQPFAHCVTYGVARAKPALLHRLADVVEAVHPTKPQLISKHVLPAAMSTLMNEKNLEIKAANASLVSTIARLLGKEALLQHAQAISPAAERKMEQCLSGK</sequence>
<dbReference type="InterPro" id="IPR016024">
    <property type="entry name" value="ARM-type_fold"/>
</dbReference>
<dbReference type="KEGG" id="mis:MICPUN_54140"/>
<evidence type="ECO:0000256" key="1">
    <source>
        <dbReference type="ARBA" id="ARBA00022737"/>
    </source>
</evidence>
<dbReference type="InParanoid" id="C1E0C5"/>
<keyword evidence="1" id="KW-0677">Repeat</keyword>
<dbReference type="InterPro" id="IPR034085">
    <property type="entry name" value="TOG"/>
</dbReference>
<dbReference type="eggNOG" id="KOG2933">
    <property type="taxonomic scope" value="Eukaryota"/>
</dbReference>
<dbReference type="EMBL" id="CP001323">
    <property type="protein sequence ID" value="ACO60793.1"/>
    <property type="molecule type" value="Genomic_DNA"/>
</dbReference>
<evidence type="ECO:0000313" key="6">
    <source>
        <dbReference type="Proteomes" id="UP000002009"/>
    </source>
</evidence>
<dbReference type="PANTHER" id="PTHR21567">
    <property type="entry name" value="CLASP"/>
    <property type="match status" value="1"/>
</dbReference>
<dbReference type="InterPro" id="IPR021133">
    <property type="entry name" value="HEAT_type_2"/>
</dbReference>
<feature type="compositionally biased region" description="Basic and acidic residues" evidence="3">
    <location>
        <begin position="67"/>
        <end position="80"/>
    </location>
</feature>
<organism evidence="5 6">
    <name type="scientific">Micromonas commoda (strain RCC299 / NOUM17 / CCMP2709)</name>
    <name type="common">Picoplanktonic green alga</name>
    <dbReference type="NCBI Taxonomy" id="296587"/>
    <lineage>
        <taxon>Eukaryota</taxon>
        <taxon>Viridiplantae</taxon>
        <taxon>Chlorophyta</taxon>
        <taxon>Mamiellophyceae</taxon>
        <taxon>Mamiellales</taxon>
        <taxon>Mamiellaceae</taxon>
        <taxon>Micromonas</taxon>
    </lineage>
</organism>
<evidence type="ECO:0000256" key="2">
    <source>
        <dbReference type="PROSITE-ProRule" id="PRU00103"/>
    </source>
</evidence>
<proteinExistence type="predicted"/>
<gene>
    <name evidence="5" type="ORF">MICPUN_54140</name>
</gene>
<reference evidence="5 6" key="1">
    <citation type="journal article" date="2009" name="Science">
        <title>Green evolution and dynamic adaptations revealed by genomes of the marine picoeukaryotes Micromonas.</title>
        <authorList>
            <person name="Worden A.Z."/>
            <person name="Lee J.H."/>
            <person name="Mock T."/>
            <person name="Rouze P."/>
            <person name="Simmons M.P."/>
            <person name="Aerts A.L."/>
            <person name="Allen A.E."/>
            <person name="Cuvelier M.L."/>
            <person name="Derelle E."/>
            <person name="Everett M.V."/>
            <person name="Foulon E."/>
            <person name="Grimwood J."/>
            <person name="Gundlach H."/>
            <person name="Henrissat B."/>
            <person name="Napoli C."/>
            <person name="McDonald S.M."/>
            <person name="Parker M.S."/>
            <person name="Rombauts S."/>
            <person name="Salamov A."/>
            <person name="Von Dassow P."/>
            <person name="Badger J.H."/>
            <person name="Coutinho P.M."/>
            <person name="Demir E."/>
            <person name="Dubchak I."/>
            <person name="Gentemann C."/>
            <person name="Eikrem W."/>
            <person name="Gready J.E."/>
            <person name="John U."/>
            <person name="Lanier W."/>
            <person name="Lindquist E.A."/>
            <person name="Lucas S."/>
            <person name="Mayer K.F."/>
            <person name="Moreau H."/>
            <person name="Not F."/>
            <person name="Otillar R."/>
            <person name="Panaud O."/>
            <person name="Pangilinan J."/>
            <person name="Paulsen I."/>
            <person name="Piegu B."/>
            <person name="Poliakov A."/>
            <person name="Robbens S."/>
            <person name="Schmutz J."/>
            <person name="Toulza E."/>
            <person name="Wyss T."/>
            <person name="Zelensky A."/>
            <person name="Zhou K."/>
            <person name="Armbrust E.V."/>
            <person name="Bhattacharya D."/>
            <person name="Goodenough U.W."/>
            <person name="Van de Peer Y."/>
            <person name="Grigoriev I.V."/>
        </authorList>
    </citation>
    <scope>NUCLEOTIDE SEQUENCE [LARGE SCALE GENOMIC DNA]</scope>
    <source>
        <strain evidence="6">RCC299 / NOUM17</strain>
    </source>
</reference>
<accession>C1E0C5</accession>
<dbReference type="Gene3D" id="1.25.10.10">
    <property type="entry name" value="Leucine-rich Repeat Variant"/>
    <property type="match status" value="1"/>
</dbReference>
<dbReference type="SMART" id="SM01349">
    <property type="entry name" value="TOG"/>
    <property type="match status" value="1"/>
</dbReference>
<dbReference type="OrthoDB" id="63891at2759"/>
<dbReference type="Proteomes" id="UP000002009">
    <property type="component" value="Chromosome 2"/>
</dbReference>
<dbReference type="GO" id="GO:0031110">
    <property type="term" value="P:regulation of microtubule polymerization or depolymerization"/>
    <property type="evidence" value="ECO:0007669"/>
    <property type="project" value="UniProtKB-ARBA"/>
</dbReference>
<dbReference type="PANTHER" id="PTHR21567:SF87">
    <property type="entry name" value="CRESCERIN-LIKE PROTEIN CHE-12"/>
    <property type="match status" value="1"/>
</dbReference>
<dbReference type="GO" id="GO:0005881">
    <property type="term" value="C:cytoplasmic microtubule"/>
    <property type="evidence" value="ECO:0007669"/>
    <property type="project" value="TreeGrafter"/>
</dbReference>
<feature type="region of interest" description="Disordered" evidence="3">
    <location>
        <begin position="26"/>
        <end position="180"/>
    </location>
</feature>